<accession>A0A1M2VT55</accession>
<dbReference type="PANTHER" id="PTHR24356:SF1">
    <property type="entry name" value="SERINE_THREONINE-PROTEIN KINASE GREATWALL"/>
    <property type="match status" value="1"/>
</dbReference>
<dbReference type="PROSITE" id="PS00108">
    <property type="entry name" value="PROTEIN_KINASE_ST"/>
    <property type="match status" value="1"/>
</dbReference>
<keyword evidence="2" id="KW-0723">Serine/threonine-protein kinase</keyword>
<keyword evidence="3" id="KW-0808">Transferase</keyword>
<dbReference type="OMA" id="AYFAMEL"/>
<dbReference type="InterPro" id="IPR008271">
    <property type="entry name" value="Ser/Thr_kinase_AS"/>
</dbReference>
<dbReference type="Pfam" id="PF00069">
    <property type="entry name" value="Pkinase"/>
    <property type="match status" value="1"/>
</dbReference>
<dbReference type="EC" id="2.7.11.1" evidence="1"/>
<keyword evidence="5 11" id="KW-0418">Kinase</keyword>
<dbReference type="Gene3D" id="1.10.510.10">
    <property type="entry name" value="Transferase(Phosphotransferase) domain 1"/>
    <property type="match status" value="1"/>
</dbReference>
<dbReference type="GO" id="GO:0035556">
    <property type="term" value="P:intracellular signal transduction"/>
    <property type="evidence" value="ECO:0007669"/>
    <property type="project" value="TreeGrafter"/>
</dbReference>
<dbReference type="PROSITE" id="PS50011">
    <property type="entry name" value="PROTEIN_KINASE_DOM"/>
    <property type="match status" value="1"/>
</dbReference>
<evidence type="ECO:0000256" key="5">
    <source>
        <dbReference type="ARBA" id="ARBA00022777"/>
    </source>
</evidence>
<dbReference type="EMBL" id="MNAD01000749">
    <property type="protein sequence ID" value="OJT10700.1"/>
    <property type="molecule type" value="Genomic_DNA"/>
</dbReference>
<dbReference type="SUPFAM" id="SSF56112">
    <property type="entry name" value="Protein kinase-like (PK-like)"/>
    <property type="match status" value="1"/>
</dbReference>
<name>A0A1M2VT55_TRAPU</name>
<evidence type="ECO:0000256" key="8">
    <source>
        <dbReference type="ARBA" id="ARBA00048679"/>
    </source>
</evidence>
<evidence type="ECO:0000256" key="9">
    <source>
        <dbReference type="SAM" id="MobiDB-lite"/>
    </source>
</evidence>
<feature type="region of interest" description="Disordered" evidence="9">
    <location>
        <begin position="86"/>
        <end position="109"/>
    </location>
</feature>
<dbReference type="InterPro" id="IPR000719">
    <property type="entry name" value="Prot_kinase_dom"/>
</dbReference>
<feature type="domain" description="Protein kinase" evidence="10">
    <location>
        <begin position="116"/>
        <end position="385"/>
    </location>
</feature>
<evidence type="ECO:0000259" key="10">
    <source>
        <dbReference type="PROSITE" id="PS50011"/>
    </source>
</evidence>
<evidence type="ECO:0000256" key="6">
    <source>
        <dbReference type="ARBA" id="ARBA00022840"/>
    </source>
</evidence>
<sequence>MDPMYRAPTSYAHTRPTSVPVSRPHREPLSSIQAEVGSAYTDANFYVPDAYHAPRNGPAVRFKTPSPSPEPPRPLRYAAYVTTSRIPQPCSPPAPTARPRHANSAGGIAPRRVGPLRLVRTLNSGAFGRAYAAHDTGAGLIVCVRVTEKKRLQAEDAIRMHGLLIEVLCHKIIAASAPQDRAHLMEMHGILQDDQQLLHVMPLMHCDLLSVVRGPCDKALTRRWIAQLALGIDALHRMGIIHRDIKPENVLLDGPDGNVRITDFNAAFVCHSNEPVEDGAVYGRDKPGSQPYMAWEVVQRRWHGKMIDWWSLGCLMYDLVTGKLLFRNESKIEKYIKWDPRTEGKSYLSRHFRLSEEEESVLTGLLKISPCERWQLRHLRYHAYFLDQHRANVFDMLLREAPVDLLTDRRAPRPEELEVERKLRDAPLCNAALLPRVYEDPRGTQDFSAFAWVNPHGLYRV</sequence>
<dbReference type="GO" id="GO:0004674">
    <property type="term" value="F:protein serine/threonine kinase activity"/>
    <property type="evidence" value="ECO:0007669"/>
    <property type="project" value="UniProtKB-KW"/>
</dbReference>
<reference evidence="11 12" key="1">
    <citation type="submission" date="2016-10" db="EMBL/GenBank/DDBJ databases">
        <title>Genome sequence of the basidiomycete white-rot fungus Trametes pubescens.</title>
        <authorList>
            <person name="Makela M.R."/>
            <person name="Granchi Z."/>
            <person name="Peng M."/>
            <person name="De Vries R.P."/>
            <person name="Grigoriev I."/>
            <person name="Riley R."/>
            <person name="Hilden K."/>
        </authorList>
    </citation>
    <scope>NUCLEOTIDE SEQUENCE [LARGE SCALE GENOMIC DNA]</scope>
    <source>
        <strain evidence="11 12">FBCC735</strain>
    </source>
</reference>
<dbReference type="OrthoDB" id="10252171at2759"/>
<evidence type="ECO:0000313" key="12">
    <source>
        <dbReference type="Proteomes" id="UP000184267"/>
    </source>
</evidence>
<dbReference type="Proteomes" id="UP000184267">
    <property type="component" value="Unassembled WGS sequence"/>
</dbReference>
<evidence type="ECO:0000256" key="2">
    <source>
        <dbReference type="ARBA" id="ARBA00022527"/>
    </source>
</evidence>
<dbReference type="PANTHER" id="PTHR24356">
    <property type="entry name" value="SERINE/THREONINE-PROTEIN KINASE"/>
    <property type="match status" value="1"/>
</dbReference>
<dbReference type="AlphaFoldDB" id="A0A1M2VT55"/>
<comment type="caution">
    <text evidence="11">The sequence shown here is derived from an EMBL/GenBank/DDBJ whole genome shotgun (WGS) entry which is preliminary data.</text>
</comment>
<keyword evidence="4" id="KW-0547">Nucleotide-binding</keyword>
<comment type="catalytic activity">
    <reaction evidence="8">
        <text>L-seryl-[protein] + ATP = O-phospho-L-seryl-[protein] + ADP + H(+)</text>
        <dbReference type="Rhea" id="RHEA:17989"/>
        <dbReference type="Rhea" id="RHEA-COMP:9863"/>
        <dbReference type="Rhea" id="RHEA-COMP:11604"/>
        <dbReference type="ChEBI" id="CHEBI:15378"/>
        <dbReference type="ChEBI" id="CHEBI:29999"/>
        <dbReference type="ChEBI" id="CHEBI:30616"/>
        <dbReference type="ChEBI" id="CHEBI:83421"/>
        <dbReference type="ChEBI" id="CHEBI:456216"/>
        <dbReference type="EC" id="2.7.11.1"/>
    </reaction>
</comment>
<evidence type="ECO:0000256" key="1">
    <source>
        <dbReference type="ARBA" id="ARBA00012513"/>
    </source>
</evidence>
<feature type="region of interest" description="Disordered" evidence="9">
    <location>
        <begin position="1"/>
        <end position="30"/>
    </location>
</feature>
<dbReference type="SMART" id="SM00220">
    <property type="entry name" value="S_TKc"/>
    <property type="match status" value="1"/>
</dbReference>
<keyword evidence="6" id="KW-0067">ATP-binding</keyword>
<dbReference type="GO" id="GO:0005524">
    <property type="term" value="F:ATP binding"/>
    <property type="evidence" value="ECO:0007669"/>
    <property type="project" value="UniProtKB-KW"/>
</dbReference>
<dbReference type="STRING" id="154538.A0A1M2VT55"/>
<dbReference type="InterPro" id="IPR011009">
    <property type="entry name" value="Kinase-like_dom_sf"/>
</dbReference>
<organism evidence="11 12">
    <name type="scientific">Trametes pubescens</name>
    <name type="common">White-rot fungus</name>
    <dbReference type="NCBI Taxonomy" id="154538"/>
    <lineage>
        <taxon>Eukaryota</taxon>
        <taxon>Fungi</taxon>
        <taxon>Dikarya</taxon>
        <taxon>Basidiomycota</taxon>
        <taxon>Agaricomycotina</taxon>
        <taxon>Agaricomycetes</taxon>
        <taxon>Polyporales</taxon>
        <taxon>Polyporaceae</taxon>
        <taxon>Trametes</taxon>
    </lineage>
</organism>
<keyword evidence="12" id="KW-1185">Reference proteome</keyword>
<protein>
    <recommendedName>
        <fullName evidence="1">non-specific serine/threonine protein kinase</fullName>
        <ecNumber evidence="1">2.7.11.1</ecNumber>
    </recommendedName>
</protein>
<evidence type="ECO:0000313" key="11">
    <source>
        <dbReference type="EMBL" id="OJT10700.1"/>
    </source>
</evidence>
<evidence type="ECO:0000256" key="7">
    <source>
        <dbReference type="ARBA" id="ARBA00047899"/>
    </source>
</evidence>
<evidence type="ECO:0000256" key="3">
    <source>
        <dbReference type="ARBA" id="ARBA00022679"/>
    </source>
</evidence>
<proteinExistence type="predicted"/>
<dbReference type="InterPro" id="IPR050236">
    <property type="entry name" value="Ser_Thr_kinase_AGC"/>
</dbReference>
<comment type="catalytic activity">
    <reaction evidence="7">
        <text>L-threonyl-[protein] + ATP = O-phospho-L-threonyl-[protein] + ADP + H(+)</text>
        <dbReference type="Rhea" id="RHEA:46608"/>
        <dbReference type="Rhea" id="RHEA-COMP:11060"/>
        <dbReference type="Rhea" id="RHEA-COMP:11605"/>
        <dbReference type="ChEBI" id="CHEBI:15378"/>
        <dbReference type="ChEBI" id="CHEBI:30013"/>
        <dbReference type="ChEBI" id="CHEBI:30616"/>
        <dbReference type="ChEBI" id="CHEBI:61977"/>
        <dbReference type="ChEBI" id="CHEBI:456216"/>
        <dbReference type="EC" id="2.7.11.1"/>
    </reaction>
</comment>
<feature type="compositionally biased region" description="Polar residues" evidence="9">
    <location>
        <begin position="11"/>
        <end position="20"/>
    </location>
</feature>
<evidence type="ECO:0000256" key="4">
    <source>
        <dbReference type="ARBA" id="ARBA00022741"/>
    </source>
</evidence>
<gene>
    <name evidence="11" type="ORF">TRAPUB_12793</name>
</gene>